<proteinExistence type="predicted"/>
<reference evidence="2 3" key="1">
    <citation type="submission" date="2013-02" db="EMBL/GenBank/DDBJ databases">
        <title>Genome sequence of Clostridium saccharoperbutylacetonicum N1-4(HMT).</title>
        <authorList>
            <person name="Poehlein A."/>
            <person name="Daniel R."/>
        </authorList>
    </citation>
    <scope>NUCLEOTIDE SEQUENCE [LARGE SCALE GENOMIC DNA]</scope>
    <source>
        <strain evidence="3">N1-4(HMT)</strain>
    </source>
</reference>
<dbReference type="KEGG" id="csr:Cspa_c06560"/>
<dbReference type="HOGENOM" id="CLU_1851686_0_0_9"/>
<evidence type="ECO:0000256" key="1">
    <source>
        <dbReference type="SAM" id="Phobius"/>
    </source>
</evidence>
<dbReference type="eggNOG" id="ENOG50328BN">
    <property type="taxonomic scope" value="Bacteria"/>
</dbReference>
<keyword evidence="3" id="KW-1185">Reference proteome</keyword>
<keyword evidence="1" id="KW-0812">Transmembrane</keyword>
<dbReference type="EMBL" id="CP004121">
    <property type="protein sequence ID" value="AGF54441.1"/>
    <property type="molecule type" value="Genomic_DNA"/>
</dbReference>
<dbReference type="OrthoDB" id="9978215at2"/>
<feature type="transmembrane region" description="Helical" evidence="1">
    <location>
        <begin position="53"/>
        <end position="70"/>
    </location>
</feature>
<dbReference type="AlphaFoldDB" id="M1MHP9"/>
<keyword evidence="1" id="KW-1133">Transmembrane helix</keyword>
<protein>
    <submittedName>
        <fullName evidence="2">Uncharacterized protein</fullName>
    </submittedName>
</protein>
<feature type="transmembrane region" description="Helical" evidence="1">
    <location>
        <begin position="20"/>
        <end position="41"/>
    </location>
</feature>
<dbReference type="Proteomes" id="UP000011728">
    <property type="component" value="Chromosome"/>
</dbReference>
<sequence>MYYYILHYKKYKGSLRATVISFFSGLLKFTAAAFIIGFIFIAIQHSQKNIRDLIIAGVITVISLTLGKFLEKLADKIGKTDFERKIRENLKFAITMAKENPESKSLYMKLNPKYADYLLSAGEAVRAEDGTIITNSPL</sequence>
<evidence type="ECO:0000313" key="3">
    <source>
        <dbReference type="Proteomes" id="UP000011728"/>
    </source>
</evidence>
<name>M1MHP9_9CLOT</name>
<organism evidence="2 3">
    <name type="scientific">Clostridium saccharoperbutylacetonicum N1-4(HMT)</name>
    <dbReference type="NCBI Taxonomy" id="931276"/>
    <lineage>
        <taxon>Bacteria</taxon>
        <taxon>Bacillati</taxon>
        <taxon>Bacillota</taxon>
        <taxon>Clostridia</taxon>
        <taxon>Eubacteriales</taxon>
        <taxon>Clostridiaceae</taxon>
        <taxon>Clostridium</taxon>
    </lineage>
</organism>
<keyword evidence="1" id="KW-0472">Membrane</keyword>
<dbReference type="RefSeq" id="WP_015390767.1">
    <property type="nucleotide sequence ID" value="NC_020291.1"/>
</dbReference>
<evidence type="ECO:0000313" key="2">
    <source>
        <dbReference type="EMBL" id="AGF54441.1"/>
    </source>
</evidence>
<dbReference type="PATRIC" id="fig|931276.5.peg.613"/>
<gene>
    <name evidence="2" type="ORF">Cspa_c06560</name>
</gene>
<accession>M1MHP9</accession>